<dbReference type="Proteomes" id="UP000515856">
    <property type="component" value="Chromosome"/>
</dbReference>
<accession>A0A7G9GK46</accession>
<dbReference type="AlphaFoldDB" id="A0A7G9GK46"/>
<evidence type="ECO:0000313" key="2">
    <source>
        <dbReference type="Proteomes" id="UP000515856"/>
    </source>
</evidence>
<gene>
    <name evidence="1" type="ORF">H9Q80_13015</name>
</gene>
<dbReference type="KEGG" id="ehn:H9Q80_13015"/>
<dbReference type="PIRSF" id="PIRSF008546">
    <property type="entry name" value="UCP008546"/>
    <property type="match status" value="1"/>
</dbReference>
<dbReference type="InterPro" id="IPR014937">
    <property type="entry name" value="DUF1810"/>
</dbReference>
<sequence length="137" mass="16028">MSNLDRFIKAQENDYETALNEIENGHKQSHWIWYIFPQLQGLGFSSMSQFYGIKDEEEAIDYMNHPVLRERLLEISQALLSLDCNDPVRVMGYPDNLKLQSSMTLFSIVSKEPVFQKVLDKFYDGQEDQSTLEKLKK</sequence>
<dbReference type="InterPro" id="IPR036287">
    <property type="entry name" value="Rv1873-like_sf"/>
</dbReference>
<keyword evidence="2" id="KW-1185">Reference proteome</keyword>
<organism evidence="1 2">
    <name type="scientific">[Eubacterium] hominis</name>
    <dbReference type="NCBI Taxonomy" id="2764325"/>
    <lineage>
        <taxon>Bacteria</taxon>
        <taxon>Bacillati</taxon>
        <taxon>Bacillota</taxon>
        <taxon>Erysipelotrichia</taxon>
        <taxon>Erysipelotrichales</taxon>
        <taxon>Erysipelotrichaceae</taxon>
        <taxon>Amedibacillus</taxon>
    </lineage>
</organism>
<dbReference type="Pfam" id="PF08837">
    <property type="entry name" value="DUF1810"/>
    <property type="match status" value="1"/>
</dbReference>
<evidence type="ECO:0000313" key="1">
    <source>
        <dbReference type="EMBL" id="QNM11178.1"/>
    </source>
</evidence>
<proteinExistence type="predicted"/>
<dbReference type="EMBL" id="CP060636">
    <property type="protein sequence ID" value="QNM11178.1"/>
    <property type="molecule type" value="Genomic_DNA"/>
</dbReference>
<dbReference type="Gene3D" id="1.25.40.380">
    <property type="entry name" value="Protein of unknown function DUF1810"/>
    <property type="match status" value="1"/>
</dbReference>
<name>A0A7G9GK46_9FIRM</name>
<dbReference type="SUPFAM" id="SSF140736">
    <property type="entry name" value="Rv1873-like"/>
    <property type="match status" value="1"/>
</dbReference>
<dbReference type="RefSeq" id="WP_117451600.1">
    <property type="nucleotide sequence ID" value="NZ_CP060636.1"/>
</dbReference>
<reference evidence="1 2" key="1">
    <citation type="submission" date="2020-08" db="EMBL/GenBank/DDBJ databases">
        <authorList>
            <person name="Liu C."/>
            <person name="Sun Q."/>
        </authorList>
    </citation>
    <scope>NUCLEOTIDE SEQUENCE [LARGE SCALE GENOMIC DNA]</scope>
    <source>
        <strain evidence="1 2">NSJ-61</strain>
    </source>
</reference>
<protein>
    <submittedName>
        <fullName evidence="1">DUF1810 domain-containing protein</fullName>
    </submittedName>
</protein>